<evidence type="ECO:0000256" key="3">
    <source>
        <dbReference type="ARBA" id="ARBA00023012"/>
    </source>
</evidence>
<dbReference type="Gene3D" id="3.30.565.10">
    <property type="entry name" value="Histidine kinase-like ATPase, C-terminal domain"/>
    <property type="match status" value="1"/>
</dbReference>
<evidence type="ECO:0000256" key="2">
    <source>
        <dbReference type="ARBA" id="ARBA00022777"/>
    </source>
</evidence>
<feature type="transmembrane region" description="Helical" evidence="4">
    <location>
        <begin position="87"/>
        <end position="114"/>
    </location>
</feature>
<dbReference type="InterPro" id="IPR036890">
    <property type="entry name" value="HATPase_C_sf"/>
</dbReference>
<sequence length="374" mass="40106">MTAVTTTDGPVVTRRWGRFGFIFAAAWTVFLFQPFLDGWAARDQVRGWIGMIATLAFAVTYLAMFRWSHTRRAHNEFRPPLNQAVPLVVALFGLAAVMVVAVGSSGLSAAVFLAVSAVMLFPAWLGGITALTVAVLVEAISAVMDWGSGTGLSLGVCAAAFAMFGVTKLINRNIELVREREASERLAVQEERTRMARDLHDILGHSLTVITVKAELVGRLLDIDIDRARTEVADLERLSRDALADVRQAVQGIRGLSLPVEIARAGEALRSAGIEAELPNSTESVPTGLRELFAWTVREGVTNVVRHSGAKHCSVTVGEREVTVVDDGSGCSESVHGNGLVGLRERAAAAGARVVITHPQPGGFSLHVLKEEVP</sequence>
<keyword evidence="3" id="KW-0902">Two-component regulatory system</keyword>
<evidence type="ECO:0000313" key="7">
    <source>
        <dbReference type="Proteomes" id="UP000028488"/>
    </source>
</evidence>
<dbReference type="AlphaFoldDB" id="A0A076EIX7"/>
<feature type="transmembrane region" description="Helical" evidence="4">
    <location>
        <begin position="48"/>
        <end position="67"/>
    </location>
</feature>
<keyword evidence="4" id="KW-0472">Membrane</keyword>
<organism evidence="6 7">
    <name type="scientific">Rhodococcus opacus</name>
    <name type="common">Nocardia opaca</name>
    <dbReference type="NCBI Taxonomy" id="37919"/>
    <lineage>
        <taxon>Bacteria</taxon>
        <taxon>Bacillati</taxon>
        <taxon>Actinomycetota</taxon>
        <taxon>Actinomycetes</taxon>
        <taxon>Mycobacteriales</taxon>
        <taxon>Nocardiaceae</taxon>
        <taxon>Rhodococcus</taxon>
    </lineage>
</organism>
<protein>
    <submittedName>
        <fullName evidence="6">Histidine kinase</fullName>
    </submittedName>
</protein>
<feature type="transmembrane region" description="Helical" evidence="4">
    <location>
        <begin position="150"/>
        <end position="170"/>
    </location>
</feature>
<evidence type="ECO:0000256" key="1">
    <source>
        <dbReference type="ARBA" id="ARBA00022679"/>
    </source>
</evidence>
<reference evidence="6 7" key="1">
    <citation type="submission" date="2014-07" db="EMBL/GenBank/DDBJ databases">
        <title>Genome Sequence of Rhodococcus opacus Strain R7, a Biodegrader of Mono- and Polycyclic Aromatic Hydrocarbons.</title>
        <authorList>
            <person name="Di Gennaro P."/>
            <person name="Zampolli J."/>
            <person name="Presti I."/>
            <person name="Cappelletti M."/>
            <person name="D'Ursi P."/>
            <person name="Orro A."/>
            <person name="Mezzelani A."/>
            <person name="Milanesi L."/>
        </authorList>
    </citation>
    <scope>NUCLEOTIDE SEQUENCE [LARGE SCALE GENOMIC DNA]</scope>
    <source>
        <strain evidence="6 7">R7</strain>
    </source>
</reference>
<dbReference type="InterPro" id="IPR050482">
    <property type="entry name" value="Sensor_HK_TwoCompSys"/>
</dbReference>
<dbReference type="eggNOG" id="COG4585">
    <property type="taxonomic scope" value="Bacteria"/>
</dbReference>
<dbReference type="SUPFAM" id="SSF55874">
    <property type="entry name" value="ATPase domain of HSP90 chaperone/DNA topoisomerase II/histidine kinase"/>
    <property type="match status" value="1"/>
</dbReference>
<keyword evidence="1" id="KW-0808">Transferase</keyword>
<evidence type="ECO:0000313" key="6">
    <source>
        <dbReference type="EMBL" id="AII06140.1"/>
    </source>
</evidence>
<proteinExistence type="predicted"/>
<keyword evidence="4" id="KW-0812">Transmembrane</keyword>
<keyword evidence="4" id="KW-1133">Transmembrane helix</keyword>
<dbReference type="InterPro" id="IPR011712">
    <property type="entry name" value="Sig_transdc_His_kin_sub3_dim/P"/>
</dbReference>
<dbReference type="Gene3D" id="1.20.5.1930">
    <property type="match status" value="1"/>
</dbReference>
<keyword evidence="2 6" id="KW-0418">Kinase</keyword>
<dbReference type="PANTHER" id="PTHR24421:SF63">
    <property type="entry name" value="SENSOR HISTIDINE KINASE DESK"/>
    <property type="match status" value="1"/>
</dbReference>
<dbReference type="EMBL" id="CP008947">
    <property type="protein sequence ID" value="AII06140.1"/>
    <property type="molecule type" value="Genomic_DNA"/>
</dbReference>
<dbReference type="PANTHER" id="PTHR24421">
    <property type="entry name" value="NITRATE/NITRITE SENSOR PROTEIN NARX-RELATED"/>
    <property type="match status" value="1"/>
</dbReference>
<evidence type="ECO:0000256" key="4">
    <source>
        <dbReference type="SAM" id="Phobius"/>
    </source>
</evidence>
<evidence type="ECO:0000259" key="5">
    <source>
        <dbReference type="Pfam" id="PF07730"/>
    </source>
</evidence>
<feature type="transmembrane region" description="Helical" evidence="4">
    <location>
        <begin position="16"/>
        <end position="36"/>
    </location>
</feature>
<gene>
    <name evidence="6" type="ORF">EP51_16630</name>
</gene>
<accession>A0A076EIX7</accession>
<dbReference type="Pfam" id="PF07730">
    <property type="entry name" value="HisKA_3"/>
    <property type="match status" value="1"/>
</dbReference>
<feature type="transmembrane region" description="Helical" evidence="4">
    <location>
        <begin position="121"/>
        <end position="144"/>
    </location>
</feature>
<dbReference type="Proteomes" id="UP000028488">
    <property type="component" value="Chromosome"/>
</dbReference>
<dbReference type="GO" id="GO:0046983">
    <property type="term" value="F:protein dimerization activity"/>
    <property type="evidence" value="ECO:0007669"/>
    <property type="project" value="InterPro"/>
</dbReference>
<dbReference type="GO" id="GO:0000155">
    <property type="term" value="F:phosphorelay sensor kinase activity"/>
    <property type="evidence" value="ECO:0007669"/>
    <property type="project" value="InterPro"/>
</dbReference>
<feature type="domain" description="Signal transduction histidine kinase subgroup 3 dimerisation and phosphoacceptor" evidence="5">
    <location>
        <begin position="191"/>
        <end position="254"/>
    </location>
</feature>
<dbReference type="GO" id="GO:0016020">
    <property type="term" value="C:membrane"/>
    <property type="evidence" value="ECO:0007669"/>
    <property type="project" value="InterPro"/>
</dbReference>
<name>A0A076EIX7_RHOOP</name>